<dbReference type="Pfam" id="PF16868">
    <property type="entry name" value="NMT1_3"/>
    <property type="match status" value="1"/>
</dbReference>
<dbReference type="SUPFAM" id="SSF53850">
    <property type="entry name" value="Periplasmic binding protein-like II"/>
    <property type="match status" value="1"/>
</dbReference>
<accession>A0A512NN26</accession>
<dbReference type="AlphaFoldDB" id="A0A512NN26"/>
<dbReference type="OrthoDB" id="8477520at2"/>
<evidence type="ECO:0000313" key="3">
    <source>
        <dbReference type="Proteomes" id="UP000321058"/>
    </source>
</evidence>
<dbReference type="PANTHER" id="PTHR42941">
    <property type="entry name" value="SLL1037 PROTEIN"/>
    <property type="match status" value="1"/>
</dbReference>
<dbReference type="Proteomes" id="UP000321058">
    <property type="component" value="Unassembled WGS sequence"/>
</dbReference>
<dbReference type="EMBL" id="BKAJ01000159">
    <property type="protein sequence ID" value="GEP60353.1"/>
    <property type="molecule type" value="Genomic_DNA"/>
</dbReference>
<evidence type="ECO:0000256" key="1">
    <source>
        <dbReference type="SAM" id="SignalP"/>
    </source>
</evidence>
<gene>
    <name evidence="2" type="ORF">RSO01_75190</name>
</gene>
<comment type="caution">
    <text evidence="2">The sequence shown here is derived from an EMBL/GenBank/DDBJ whole genome shotgun (WGS) entry which is preliminary data.</text>
</comment>
<keyword evidence="3" id="KW-1185">Reference proteome</keyword>
<name>A0A512NN26_9HYPH</name>
<sequence length="321" mass="34687">MGAVRFCTIFIATTLFCVATAFTQSTTLTLGTASSGGTYFVIGEAMARILTEKARLQVVPQQTQGPNQNMILIDDRKIELGMVTMGVALQGLTGTGAWTRGKKYESVRALFPMYDTPLQCVALKKAGIESFKQLEGKTVGTGPKAGTAGTYFPLIFEALGLKVQSRNGQSSDMANLLNDGVIDAFCFGAGIPVPTFSELDAAQQVVFFTWTDPELATIRKSLPEFSETKIPKGTYKQQPGDQKTVGLFNFSIANKDMSDDLAYTITRTILENNAAMVRAHPAAKETVAANAIRNTFLPFHPGAVRYYKDKGIKLDPGALPK</sequence>
<proteinExistence type="predicted"/>
<evidence type="ECO:0000313" key="2">
    <source>
        <dbReference type="EMBL" id="GEP60353.1"/>
    </source>
</evidence>
<feature type="chain" id="PRO_5022206441" evidence="1">
    <location>
        <begin position="24"/>
        <end position="321"/>
    </location>
</feature>
<reference evidence="2 3" key="1">
    <citation type="submission" date="2019-07" db="EMBL/GenBank/DDBJ databases">
        <title>Whole genome shotgun sequence of Reyranella soli NBRC 108950.</title>
        <authorList>
            <person name="Hosoyama A."/>
            <person name="Uohara A."/>
            <person name="Ohji S."/>
            <person name="Ichikawa N."/>
        </authorList>
    </citation>
    <scope>NUCLEOTIDE SEQUENCE [LARGE SCALE GENOMIC DNA]</scope>
    <source>
        <strain evidence="2 3">NBRC 108950</strain>
    </source>
</reference>
<dbReference type="InterPro" id="IPR011852">
    <property type="entry name" value="TRAP_TAXI"/>
</dbReference>
<keyword evidence="1" id="KW-0732">Signal</keyword>
<dbReference type="PANTHER" id="PTHR42941:SF1">
    <property type="entry name" value="SLL1037 PROTEIN"/>
    <property type="match status" value="1"/>
</dbReference>
<dbReference type="RefSeq" id="WP_147155702.1">
    <property type="nucleotide sequence ID" value="NZ_BKAJ01000159.1"/>
</dbReference>
<dbReference type="Gene3D" id="3.40.190.10">
    <property type="entry name" value="Periplasmic binding protein-like II"/>
    <property type="match status" value="2"/>
</dbReference>
<dbReference type="NCBIfam" id="TIGR02122">
    <property type="entry name" value="TRAP_TAXI"/>
    <property type="match status" value="1"/>
</dbReference>
<organism evidence="2 3">
    <name type="scientific">Reyranella soli</name>
    <dbReference type="NCBI Taxonomy" id="1230389"/>
    <lineage>
        <taxon>Bacteria</taxon>
        <taxon>Pseudomonadati</taxon>
        <taxon>Pseudomonadota</taxon>
        <taxon>Alphaproteobacteria</taxon>
        <taxon>Hyphomicrobiales</taxon>
        <taxon>Reyranellaceae</taxon>
        <taxon>Reyranella</taxon>
    </lineage>
</organism>
<feature type="signal peptide" evidence="1">
    <location>
        <begin position="1"/>
        <end position="23"/>
    </location>
</feature>
<protein>
    <submittedName>
        <fullName evidence="2">C4-dicarboxylate ABC transporter substrate-binding protein</fullName>
    </submittedName>
</protein>